<evidence type="ECO:0000313" key="9">
    <source>
        <dbReference type="Proteomes" id="UP001310890"/>
    </source>
</evidence>
<keyword evidence="3" id="KW-0235">DNA replication</keyword>
<dbReference type="InterPro" id="IPR054425">
    <property type="entry name" value="Cdc6_ORC1-like_ATPase_lid"/>
</dbReference>
<evidence type="ECO:0000313" key="8">
    <source>
        <dbReference type="EMBL" id="KAK5107958.1"/>
    </source>
</evidence>
<dbReference type="InterPro" id="IPR041664">
    <property type="entry name" value="AAA_16"/>
</dbReference>
<keyword evidence="2" id="KW-0132">Cell division</keyword>
<dbReference type="InterPro" id="IPR036388">
    <property type="entry name" value="WH-like_DNA-bd_sf"/>
</dbReference>
<dbReference type="Gene3D" id="3.40.50.300">
    <property type="entry name" value="P-loop containing nucleotide triphosphate hydrolases"/>
    <property type="match status" value="1"/>
</dbReference>
<evidence type="ECO:0000256" key="1">
    <source>
        <dbReference type="ARBA" id="ARBA00006184"/>
    </source>
</evidence>
<comment type="similarity">
    <text evidence="1 5">Belongs to the CDC6/cdc18 family.</text>
</comment>
<dbReference type="PIRSF" id="PIRSF001767">
    <property type="entry name" value="Cdc6"/>
    <property type="match status" value="1"/>
</dbReference>
<evidence type="ECO:0000256" key="6">
    <source>
        <dbReference type="SAM" id="MobiDB-lite"/>
    </source>
</evidence>
<keyword evidence="4" id="KW-0131">Cell cycle</keyword>
<dbReference type="InterPro" id="IPR016314">
    <property type="entry name" value="Cdc6/18"/>
</dbReference>
<dbReference type="SMART" id="SM00382">
    <property type="entry name" value="AAA"/>
    <property type="match status" value="1"/>
</dbReference>
<gene>
    <name evidence="8" type="ORF">LTR62_000503</name>
</gene>
<dbReference type="PANTHER" id="PTHR10763:SF26">
    <property type="entry name" value="CELL DIVISION CONTROL PROTEIN 6 HOMOLOG"/>
    <property type="match status" value="1"/>
</dbReference>
<name>A0AAN7TAC8_9PEZI</name>
<dbReference type="EMBL" id="JAVRRL010000100">
    <property type="protein sequence ID" value="KAK5107958.1"/>
    <property type="molecule type" value="Genomic_DNA"/>
</dbReference>
<dbReference type="Pfam" id="PF22606">
    <property type="entry name" value="Cdc6-ORC-like_ATPase_lid"/>
    <property type="match status" value="1"/>
</dbReference>
<dbReference type="GO" id="GO:0033314">
    <property type="term" value="P:mitotic DNA replication checkpoint signaling"/>
    <property type="evidence" value="ECO:0007669"/>
    <property type="project" value="TreeGrafter"/>
</dbReference>
<evidence type="ECO:0000259" key="7">
    <source>
        <dbReference type="SMART" id="SM00382"/>
    </source>
</evidence>
<dbReference type="GO" id="GO:0006270">
    <property type="term" value="P:DNA replication initiation"/>
    <property type="evidence" value="ECO:0007669"/>
    <property type="project" value="UniProtKB-UniRule"/>
</dbReference>
<dbReference type="GO" id="GO:0051301">
    <property type="term" value="P:cell division"/>
    <property type="evidence" value="ECO:0007669"/>
    <property type="project" value="UniProtKB-UniRule"/>
</dbReference>
<evidence type="ECO:0000256" key="2">
    <source>
        <dbReference type="ARBA" id="ARBA00022618"/>
    </source>
</evidence>
<feature type="domain" description="AAA+ ATPase" evidence="7">
    <location>
        <begin position="196"/>
        <end position="340"/>
    </location>
</feature>
<organism evidence="8 9">
    <name type="scientific">Meristemomyces frigidus</name>
    <dbReference type="NCBI Taxonomy" id="1508187"/>
    <lineage>
        <taxon>Eukaryota</taxon>
        <taxon>Fungi</taxon>
        <taxon>Dikarya</taxon>
        <taxon>Ascomycota</taxon>
        <taxon>Pezizomycotina</taxon>
        <taxon>Dothideomycetes</taxon>
        <taxon>Dothideomycetidae</taxon>
        <taxon>Mycosphaerellales</taxon>
        <taxon>Teratosphaeriaceae</taxon>
        <taxon>Meristemomyces</taxon>
    </lineage>
</organism>
<feature type="region of interest" description="Disordered" evidence="6">
    <location>
        <begin position="107"/>
        <end position="126"/>
    </location>
</feature>
<evidence type="ECO:0000256" key="3">
    <source>
        <dbReference type="ARBA" id="ARBA00022705"/>
    </source>
</evidence>
<proteinExistence type="inferred from homology"/>
<dbReference type="Proteomes" id="UP001310890">
    <property type="component" value="Unassembled WGS sequence"/>
</dbReference>
<dbReference type="PANTHER" id="PTHR10763">
    <property type="entry name" value="CELL DIVISION CONTROL PROTEIN 6-RELATED"/>
    <property type="match status" value="1"/>
</dbReference>
<accession>A0AAN7TAC8</accession>
<dbReference type="InterPro" id="IPR003593">
    <property type="entry name" value="AAA+_ATPase"/>
</dbReference>
<feature type="compositionally biased region" description="Low complexity" evidence="6">
    <location>
        <begin position="140"/>
        <end position="151"/>
    </location>
</feature>
<dbReference type="SUPFAM" id="SSF52540">
    <property type="entry name" value="P-loop containing nucleoside triphosphate hydrolases"/>
    <property type="match status" value="1"/>
</dbReference>
<dbReference type="GO" id="GO:0005634">
    <property type="term" value="C:nucleus"/>
    <property type="evidence" value="ECO:0007669"/>
    <property type="project" value="UniProtKB-SubCell"/>
</dbReference>
<dbReference type="Gene3D" id="1.10.10.10">
    <property type="entry name" value="Winged helix-like DNA-binding domain superfamily/Winged helix DNA-binding domain"/>
    <property type="match status" value="1"/>
</dbReference>
<reference evidence="8" key="1">
    <citation type="submission" date="2023-08" db="EMBL/GenBank/DDBJ databases">
        <title>Black Yeasts Isolated from many extreme environments.</title>
        <authorList>
            <person name="Coleine C."/>
            <person name="Stajich J.E."/>
            <person name="Selbmann L."/>
        </authorList>
    </citation>
    <scope>NUCLEOTIDE SEQUENCE</scope>
    <source>
        <strain evidence="8">CCFEE 5401</strain>
    </source>
</reference>
<comment type="caution">
    <text evidence="8">The sequence shown here is derived from an EMBL/GenBank/DDBJ whole genome shotgun (WGS) entry which is preliminary data.</text>
</comment>
<dbReference type="GO" id="GO:0003688">
    <property type="term" value="F:DNA replication origin binding"/>
    <property type="evidence" value="ECO:0007669"/>
    <property type="project" value="TreeGrafter"/>
</dbReference>
<dbReference type="CDD" id="cd00009">
    <property type="entry name" value="AAA"/>
    <property type="match status" value="1"/>
</dbReference>
<dbReference type="InterPro" id="IPR050311">
    <property type="entry name" value="ORC1/CDC6"/>
</dbReference>
<dbReference type="InterPro" id="IPR027417">
    <property type="entry name" value="P-loop_NTPase"/>
</dbReference>
<sequence length="634" mass="69097">MSSTVLGKRTRGADTADAIATRSKRRIVLHESNDENQNPFISHVQQDTQASLDVEVPARPTKKTRASNRVLPAKNGAFEQHVEVPPAKISAHSKAAKSGIDIFQDSKGELNSAPQTPRHRDAASTKLAVTPRHRALLSGTPRTPRTPSTPSAATTAIYNEARQLFSRSSNPGRLVGRDGERQELATFVDECVASKSAGCLYVSGPPGTGKSALVDEVCEKYKHEGKVKISVVNCMSVRNAKDLAQKLQDDLELKENAGFEYLQTCFIRGKARDSNKYLVILDEVDRLVDMDLELLYSLFDWSMQASSRLILLGIANALDLTDRFLPRLKARNLKPELLPFMPYSAAQIAEVLTTKLKTLLSEGQSSIPFLQPAAIQFCSKKVAAQTGDLRKAFDICRRAVDMVEQETRERDAQAALEISPSKTPLMDNINLSSPLTPRSPSKSLAKSKHSTVYTLETAPKATIAHMAKITAQVFGNGIAQRLSTLNLQQKAVLCALAALEKSRRDTQVERNIFATPCKHNHSAPTIKQIYSAYTTLCEREKLLHALSSVEFRDVVSGLETLSLVSDVDGKSGSLALPITPSRTPSRKGKGGFGAAVMGDERRVASVVGVKELERALEGKGGELLRDLLHGGVVM</sequence>
<dbReference type="Gene3D" id="1.10.8.60">
    <property type="match status" value="1"/>
</dbReference>
<dbReference type="FunFam" id="3.40.50.300:FF:000547">
    <property type="entry name" value="Cell division control protein"/>
    <property type="match status" value="1"/>
</dbReference>
<protein>
    <recommendedName>
        <fullName evidence="5">Cell division control protein</fullName>
    </recommendedName>
</protein>
<feature type="region of interest" description="Disordered" evidence="6">
    <location>
        <begin position="131"/>
        <end position="151"/>
    </location>
</feature>
<dbReference type="AlphaFoldDB" id="A0AAN7TAC8"/>
<evidence type="ECO:0000256" key="4">
    <source>
        <dbReference type="ARBA" id="ARBA00023306"/>
    </source>
</evidence>
<evidence type="ECO:0000256" key="5">
    <source>
        <dbReference type="PIRNR" id="PIRNR001767"/>
    </source>
</evidence>
<dbReference type="Pfam" id="PF13191">
    <property type="entry name" value="AAA_16"/>
    <property type="match status" value="1"/>
</dbReference>